<dbReference type="Gene3D" id="1.10.418.10">
    <property type="entry name" value="Calponin-like domain"/>
    <property type="match status" value="1"/>
</dbReference>
<feature type="region of interest" description="Disordered" evidence="5">
    <location>
        <begin position="900"/>
        <end position="932"/>
    </location>
</feature>
<dbReference type="PROSITE" id="PS50021">
    <property type="entry name" value="CH"/>
    <property type="match status" value="1"/>
</dbReference>
<dbReference type="FunFam" id="1.10.418.10:FF:000009">
    <property type="entry name" value="smoothelin isoform X2"/>
    <property type="match status" value="1"/>
</dbReference>
<dbReference type="InterPro" id="IPR036872">
    <property type="entry name" value="CH_dom_sf"/>
</dbReference>
<dbReference type="STRING" id="137246.A0A401S6Z1"/>
<evidence type="ECO:0000259" key="6">
    <source>
        <dbReference type="PROSITE" id="PS50021"/>
    </source>
</evidence>
<protein>
    <recommendedName>
        <fullName evidence="6">Calponin-homology (CH) domain-containing protein</fullName>
    </recommendedName>
</protein>
<gene>
    <name evidence="7" type="ORF">chiPu_0004577</name>
</gene>
<organism evidence="7 8">
    <name type="scientific">Chiloscyllium punctatum</name>
    <name type="common">Brownbanded bambooshark</name>
    <name type="synonym">Hemiscyllium punctatum</name>
    <dbReference type="NCBI Taxonomy" id="137246"/>
    <lineage>
        <taxon>Eukaryota</taxon>
        <taxon>Metazoa</taxon>
        <taxon>Chordata</taxon>
        <taxon>Craniata</taxon>
        <taxon>Vertebrata</taxon>
        <taxon>Chondrichthyes</taxon>
        <taxon>Elasmobranchii</taxon>
        <taxon>Galeomorphii</taxon>
        <taxon>Galeoidea</taxon>
        <taxon>Orectolobiformes</taxon>
        <taxon>Hemiscylliidae</taxon>
        <taxon>Chiloscyllium</taxon>
    </lineage>
</organism>
<feature type="compositionally biased region" description="Basic and acidic residues" evidence="5">
    <location>
        <begin position="907"/>
        <end position="919"/>
    </location>
</feature>
<dbReference type="InterPro" id="IPR022189">
    <property type="entry name" value="SMTN"/>
</dbReference>
<dbReference type="InterPro" id="IPR001715">
    <property type="entry name" value="CH_dom"/>
</dbReference>
<dbReference type="EMBL" id="BEZZ01000112">
    <property type="protein sequence ID" value="GCC26163.1"/>
    <property type="molecule type" value="Genomic_DNA"/>
</dbReference>
<dbReference type="Pfam" id="PF12510">
    <property type="entry name" value="Smoothelin"/>
    <property type="match status" value="3"/>
</dbReference>
<dbReference type="PANTHER" id="PTHR23167">
    <property type="entry name" value="CALPONIN HOMOLOGY DOMAIN-CONTAINING PROTEIN DDB_G0272472-RELATED"/>
    <property type="match status" value="1"/>
</dbReference>
<evidence type="ECO:0000313" key="7">
    <source>
        <dbReference type="EMBL" id="GCC26163.1"/>
    </source>
</evidence>
<dbReference type="InterPro" id="IPR050540">
    <property type="entry name" value="F-actin_Monoox_Mical"/>
</dbReference>
<dbReference type="Proteomes" id="UP000287033">
    <property type="component" value="Unassembled WGS sequence"/>
</dbReference>
<evidence type="ECO:0000313" key="8">
    <source>
        <dbReference type="Proteomes" id="UP000287033"/>
    </source>
</evidence>
<sequence length="1086" mass="122559">MSADRYSALDETALRKLLEVTDDLDERRLIRSTICELRRKELKGMEEALSSKRFRSERANEHHENKENRQRQEDDQKQSLDILSGKLESIHDIDELTVMLRNAGEYAERKLIRAAIRKLREREIEAASMPNKPVGMLVHNRALQNERTTSTYPLNITSQTTWSTKDLPTNDKENVLQTQEGETESLGELQKVQAQAQELQNQRWRIRSESDEIASETVVLDPLKRVDDGSVKSIWGSRQRAESSCLDCHSFSTDSDLKNESYKDSKKYMTSNGSRGTLETHKIISTQYNDALQQNNPSSLNNENTSIKETEVFRKNRCASINNNENVIAGPLTPEREDMDSIFQPEISSRNVNLGSVQNWLNSDINDNIPSATTGRANDNNEENTCFMTLDNKIIYEDQTPRSIATPSKQKELTEKASGIHMNSTPIRKSNSIQDRMKKFTMDSPDQPFELGSHFCTQKRNEGRNSRILQQQQLFSGSPAIKIKEIKSSYSEISPKIKSAGLKDTWEFGKSIGKTDKEAEYLLSSRSSKLTGSNKRNGIERDRSTSLKENMFRFVQRDGKHSPQSGCNLIYSTVKSNFATAEVQKGPPRTTNSLISSTESLSNSIASDVLADESSKTRTFDKDYTKKPYLQNAVADKSYIRTPGRSNINKSQTIQPASEKDSSKTCRDSSVCLDQLSSAECSDVSARTINLLQRSFSGQKEKDTFIGNKDNMKTLVTIEVKEGQKPDVISARISSAPSSQRRELTFGLRATPFRMSGSSSMMMDTEQVMTEAAQSLQHIEAILPNGTEEKEKENNTKENKNKPGLEDLSAIEDEEVLDKMLDATTDYEERKIIRAAMRELRKKKRDGGNRTLRTTTMESSILKKTDAGGATVVQTKSSFTSSSTSSKKIGSIFDREDDARSSSVSALERKQAEKRKEVMRSQTLPRTSGTQARKALIEKLEKEGGSPGNPAIAKVKVQRSSSCGVPNANSIKQMLLDWCRAKTRGYEHVTIQNFSSSWSDGMAFCALVHNFFPEAFDYSELNPNNRRHNFEVAFKMAEKHADCPQLLDVEDMVRMKEPDWKCVYTYIQEYYRCLVQKGLVKTKTSS</sequence>
<feature type="region of interest" description="Disordered" evidence="5">
    <location>
        <begin position="48"/>
        <end position="78"/>
    </location>
</feature>
<evidence type="ECO:0000256" key="4">
    <source>
        <dbReference type="SAM" id="Coils"/>
    </source>
</evidence>
<dbReference type="OMA" id="RRHEMKL"/>
<feature type="compositionally biased region" description="Polar residues" evidence="5">
    <location>
        <begin position="644"/>
        <end position="656"/>
    </location>
</feature>
<keyword evidence="1" id="KW-0597">Phosphoprotein</keyword>
<feature type="compositionally biased region" description="Polar residues" evidence="5">
    <location>
        <begin position="920"/>
        <end position="931"/>
    </location>
</feature>
<accession>A0A401S6Z1</accession>
<name>A0A401S6Z1_CHIPU</name>
<feature type="region of interest" description="Disordered" evidence="5">
    <location>
        <begin position="783"/>
        <end position="805"/>
    </location>
</feature>
<proteinExistence type="inferred from homology"/>
<feature type="region of interest" description="Disordered" evidence="5">
    <location>
        <begin position="636"/>
        <end position="665"/>
    </location>
</feature>
<dbReference type="Pfam" id="PF00307">
    <property type="entry name" value="CH"/>
    <property type="match status" value="1"/>
</dbReference>
<reference evidence="7 8" key="1">
    <citation type="journal article" date="2018" name="Nat. Ecol. Evol.">
        <title>Shark genomes provide insights into elasmobranch evolution and the origin of vertebrates.</title>
        <authorList>
            <person name="Hara Y"/>
            <person name="Yamaguchi K"/>
            <person name="Onimaru K"/>
            <person name="Kadota M"/>
            <person name="Koyanagi M"/>
            <person name="Keeley SD"/>
            <person name="Tatsumi K"/>
            <person name="Tanaka K"/>
            <person name="Motone F"/>
            <person name="Kageyama Y"/>
            <person name="Nozu R"/>
            <person name="Adachi N"/>
            <person name="Nishimura O"/>
            <person name="Nakagawa R"/>
            <person name="Tanegashima C"/>
            <person name="Kiyatake I"/>
            <person name="Matsumoto R"/>
            <person name="Murakumo K"/>
            <person name="Nishida K"/>
            <person name="Terakita A"/>
            <person name="Kuratani S"/>
            <person name="Sato K"/>
            <person name="Hyodo S Kuraku.S."/>
        </authorList>
    </citation>
    <scope>NUCLEOTIDE SEQUENCE [LARGE SCALE GENOMIC DNA]</scope>
</reference>
<feature type="coiled-coil region" evidence="4">
    <location>
        <begin position="182"/>
        <end position="209"/>
    </location>
</feature>
<dbReference type="AlphaFoldDB" id="A0A401S6Z1"/>
<dbReference type="PANTHER" id="PTHR23167:SF52">
    <property type="entry name" value="SMOOTHELIN"/>
    <property type="match status" value="1"/>
</dbReference>
<dbReference type="SMART" id="SM00033">
    <property type="entry name" value="CH"/>
    <property type="match status" value="1"/>
</dbReference>
<dbReference type="CDD" id="cd21259">
    <property type="entry name" value="CH_SMTNB"/>
    <property type="match status" value="1"/>
</dbReference>
<evidence type="ECO:0000256" key="1">
    <source>
        <dbReference type="ARBA" id="ARBA00022553"/>
    </source>
</evidence>
<feature type="domain" description="Calponin-homology (CH)" evidence="6">
    <location>
        <begin position="969"/>
        <end position="1075"/>
    </location>
</feature>
<evidence type="ECO:0000256" key="2">
    <source>
        <dbReference type="ARBA" id="ARBA00023054"/>
    </source>
</evidence>
<evidence type="ECO:0000256" key="3">
    <source>
        <dbReference type="ARBA" id="ARBA00061655"/>
    </source>
</evidence>
<dbReference type="OrthoDB" id="10017054at2759"/>
<keyword evidence="2 4" id="KW-0175">Coiled coil</keyword>
<feature type="compositionally biased region" description="Basic and acidic residues" evidence="5">
    <location>
        <begin position="787"/>
        <end position="805"/>
    </location>
</feature>
<comment type="caution">
    <text evidence="7">The sequence shown here is derived from an EMBL/GenBank/DDBJ whole genome shotgun (WGS) entry which is preliminary data.</text>
</comment>
<keyword evidence="8" id="KW-1185">Reference proteome</keyword>
<dbReference type="SUPFAM" id="SSF47576">
    <property type="entry name" value="Calponin-homology domain, CH-domain"/>
    <property type="match status" value="1"/>
</dbReference>
<comment type="similarity">
    <text evidence="3">Belongs to the smoothelin family.</text>
</comment>
<evidence type="ECO:0000256" key="5">
    <source>
        <dbReference type="SAM" id="MobiDB-lite"/>
    </source>
</evidence>